<evidence type="ECO:0000256" key="6">
    <source>
        <dbReference type="ARBA" id="ARBA00022624"/>
    </source>
</evidence>
<dbReference type="NCBIfam" id="NF006674">
    <property type="entry name" value="PRK09224.1"/>
    <property type="match status" value="1"/>
</dbReference>
<feature type="domain" description="ACT-like" evidence="13">
    <location>
        <begin position="341"/>
        <end position="413"/>
    </location>
</feature>
<dbReference type="PROSITE" id="PS51672">
    <property type="entry name" value="ACT_LIKE"/>
    <property type="match status" value="2"/>
</dbReference>
<dbReference type="GO" id="GO:0004794">
    <property type="term" value="F:threonine deaminase activity"/>
    <property type="evidence" value="ECO:0007669"/>
    <property type="project" value="UniProtKB-EC"/>
</dbReference>
<evidence type="ECO:0000313" key="15">
    <source>
        <dbReference type="Proteomes" id="UP001057998"/>
    </source>
</evidence>
<dbReference type="PANTHER" id="PTHR48078">
    <property type="entry name" value="THREONINE DEHYDRATASE, MITOCHONDRIAL-RELATED"/>
    <property type="match status" value="1"/>
</dbReference>
<feature type="domain" description="ACT-like" evidence="13">
    <location>
        <begin position="436"/>
        <end position="507"/>
    </location>
</feature>
<organism evidence="14 15">
    <name type="scientific">Photobacterium atrarenae</name>
    <dbReference type="NCBI Taxonomy" id="865757"/>
    <lineage>
        <taxon>Bacteria</taxon>
        <taxon>Pseudomonadati</taxon>
        <taxon>Pseudomonadota</taxon>
        <taxon>Gammaproteobacteria</taxon>
        <taxon>Vibrionales</taxon>
        <taxon>Vibrionaceae</taxon>
        <taxon>Photobacterium</taxon>
    </lineage>
</organism>
<dbReference type="CDD" id="cd04907">
    <property type="entry name" value="ACT_ThrD-I_2"/>
    <property type="match status" value="1"/>
</dbReference>
<keyword evidence="8 12" id="KW-0663">Pyridoxal phosphate</keyword>
<evidence type="ECO:0000256" key="8">
    <source>
        <dbReference type="ARBA" id="ARBA00022898"/>
    </source>
</evidence>
<dbReference type="InterPro" id="IPR005787">
    <property type="entry name" value="Thr_deHydtase_biosynth"/>
</dbReference>
<dbReference type="RefSeq" id="WP_255388977.1">
    <property type="nucleotide sequence ID" value="NZ_CP101508.1"/>
</dbReference>
<evidence type="ECO:0000259" key="13">
    <source>
        <dbReference type="PROSITE" id="PS51672"/>
    </source>
</evidence>
<dbReference type="InterPro" id="IPR001721">
    <property type="entry name" value="TD_ACT-like"/>
</dbReference>
<dbReference type="Gene3D" id="3.40.50.1100">
    <property type="match status" value="2"/>
</dbReference>
<dbReference type="InterPro" id="IPR036052">
    <property type="entry name" value="TrpB-like_PALP_sf"/>
</dbReference>
<dbReference type="CDD" id="cd01562">
    <property type="entry name" value="Thr-dehyd"/>
    <property type="match status" value="1"/>
</dbReference>
<keyword evidence="5 12" id="KW-0028">Amino-acid biosynthesis</keyword>
<comment type="cofactor">
    <cofactor evidence="2 12">
        <name>pyridoxal 5'-phosphate</name>
        <dbReference type="ChEBI" id="CHEBI:597326"/>
    </cofactor>
</comment>
<dbReference type="InterPro" id="IPR001926">
    <property type="entry name" value="TrpB-like_PALP"/>
</dbReference>
<comment type="pathway">
    <text evidence="3 12">Amino-acid biosynthesis; L-isoleucine biosynthesis; 2-oxobutanoate from L-threonine: step 1/1.</text>
</comment>
<sequence length="517" mass="56672">MNEAKQATDAPLLSGADYLRDILRAPVYEVAQITPLQPMQRLAERIGNQVQLKREDRQPVHSFKLRGAYTMMAQLSQAQRQAGVIAASAGNHAQGLALSGRQLGVSTVIVMPRTTPDIKVDAVRSFGGNVVLHGSNFDEAKAHAENLAAKHGYTFIPPFDHPAVIAGQGTIGIELLQQNGHLDYVFVPVGGGGLAAGVSVLLKQLMPDIKVIGVEAEDSACLRAALDAGEPVTLDQVGMFADGVAVKRIGTETFRLCQQYLDDVITVSSDAICAAVKDIFEDTRAIAEPSGALSLAGLKKYAEAHQLKDQQLAAILSGANLNFHGLRYVSERCELGEKREGLLAVTVPERPGAFLDFCHILGGRAVTEFNYRYNDDTLANVFVGVRLMQGQEELESIIADLRQGGYPVVDLSDDEMAKVHVRYMIGGRPSKPLQERLYSFEFPEYPGALLKFLTTLGTRWNISLFNYRNHGADYGRVLCGFELEEHDLLSFTSHLRELGYHWKDETDNPAYKFFLAQ</sequence>
<dbReference type="Pfam" id="PF00291">
    <property type="entry name" value="PALP"/>
    <property type="match status" value="1"/>
</dbReference>
<gene>
    <name evidence="12 14" type="primary">ilvA</name>
    <name evidence="14" type="ORF">NNL38_15910</name>
</gene>
<dbReference type="SUPFAM" id="SSF53686">
    <property type="entry name" value="Tryptophan synthase beta subunit-like PLP-dependent enzymes"/>
    <property type="match status" value="1"/>
</dbReference>
<keyword evidence="7" id="KW-0677">Repeat</keyword>
<dbReference type="InterPro" id="IPR050147">
    <property type="entry name" value="Ser/Thr_Dehydratase"/>
</dbReference>
<dbReference type="Pfam" id="PF00585">
    <property type="entry name" value="Thr_dehydrat_C"/>
    <property type="match status" value="2"/>
</dbReference>
<evidence type="ECO:0000256" key="4">
    <source>
        <dbReference type="ARBA" id="ARBA00010869"/>
    </source>
</evidence>
<dbReference type="CDD" id="cd04906">
    <property type="entry name" value="ACT_ThrD-I_1"/>
    <property type="match status" value="1"/>
</dbReference>
<dbReference type="InterPro" id="IPR000634">
    <property type="entry name" value="Ser/Thr_deHydtase_PyrdxlP-BS"/>
</dbReference>
<proteinExistence type="inferred from homology"/>
<dbReference type="InterPro" id="IPR045865">
    <property type="entry name" value="ACT-like_dom_sf"/>
</dbReference>
<keyword evidence="10 12" id="KW-0100">Branched-chain amino acid biosynthesis</keyword>
<evidence type="ECO:0000256" key="7">
    <source>
        <dbReference type="ARBA" id="ARBA00022737"/>
    </source>
</evidence>
<evidence type="ECO:0000256" key="1">
    <source>
        <dbReference type="ARBA" id="ARBA00001274"/>
    </source>
</evidence>
<dbReference type="NCBIfam" id="TIGR01124">
    <property type="entry name" value="ilvA_2Cterm"/>
    <property type="match status" value="1"/>
</dbReference>
<comment type="catalytic activity">
    <reaction evidence="1 12">
        <text>L-threonine = 2-oxobutanoate + NH4(+)</text>
        <dbReference type="Rhea" id="RHEA:22108"/>
        <dbReference type="ChEBI" id="CHEBI:16763"/>
        <dbReference type="ChEBI" id="CHEBI:28938"/>
        <dbReference type="ChEBI" id="CHEBI:57926"/>
        <dbReference type="EC" id="4.3.1.19"/>
    </reaction>
</comment>
<evidence type="ECO:0000256" key="3">
    <source>
        <dbReference type="ARBA" id="ARBA00004810"/>
    </source>
</evidence>
<evidence type="ECO:0000313" key="14">
    <source>
        <dbReference type="EMBL" id="UTV27738.1"/>
    </source>
</evidence>
<evidence type="ECO:0000256" key="12">
    <source>
        <dbReference type="RuleBase" id="RU362012"/>
    </source>
</evidence>
<comment type="function">
    <text evidence="11 12">Catalyzes the anaerobic formation of alpha-ketobutyrate and ammonia from threonine in a two-step reaction. The first step involved a dehydration of threonine and a production of enamine intermediates (aminocrotonate), which tautomerizes to its imine form (iminobutyrate). Both intermediates are unstable and short-lived. The second step is the nonenzymatic hydrolysis of the enamine/imine intermediates to form 2-ketobutyrate and free ammonia. In the low water environment of the cell, the second step is accelerated by RidA.</text>
</comment>
<dbReference type="SUPFAM" id="SSF55021">
    <property type="entry name" value="ACT-like"/>
    <property type="match status" value="2"/>
</dbReference>
<keyword evidence="15" id="KW-1185">Reference proteome</keyword>
<dbReference type="Gene3D" id="3.40.1020.10">
    <property type="entry name" value="Biosynthetic Threonine Deaminase, Domain 3"/>
    <property type="match status" value="1"/>
</dbReference>
<dbReference type="InterPro" id="IPR038110">
    <property type="entry name" value="TD_ACT-like_sf"/>
</dbReference>
<dbReference type="EMBL" id="CP101508">
    <property type="protein sequence ID" value="UTV27738.1"/>
    <property type="molecule type" value="Genomic_DNA"/>
</dbReference>
<evidence type="ECO:0000256" key="2">
    <source>
        <dbReference type="ARBA" id="ARBA00001933"/>
    </source>
</evidence>
<evidence type="ECO:0000256" key="9">
    <source>
        <dbReference type="ARBA" id="ARBA00023239"/>
    </source>
</evidence>
<comment type="subunit">
    <text evidence="12">Homotetramer.</text>
</comment>
<comment type="similarity">
    <text evidence="4 12">Belongs to the serine/threonine dehydratase family.</text>
</comment>
<dbReference type="EC" id="4.3.1.19" evidence="12"/>
<dbReference type="PROSITE" id="PS00165">
    <property type="entry name" value="DEHYDRATASE_SER_THR"/>
    <property type="match status" value="1"/>
</dbReference>
<dbReference type="Proteomes" id="UP001057998">
    <property type="component" value="Chromosome 1"/>
</dbReference>
<keyword evidence="6 12" id="KW-0412">Isoleucine biosynthesis</keyword>
<name>A0ABY5GFQ6_9GAMM</name>
<accession>A0ABY5GFQ6</accession>
<protein>
    <recommendedName>
        <fullName evidence="12">L-threonine dehydratase</fullName>
        <ecNumber evidence="12">4.3.1.19</ecNumber>
    </recommendedName>
    <alternativeName>
        <fullName evidence="12">Threonine deaminase</fullName>
    </alternativeName>
</protein>
<dbReference type="PANTHER" id="PTHR48078:SF11">
    <property type="entry name" value="THREONINE DEHYDRATASE, MITOCHONDRIAL"/>
    <property type="match status" value="1"/>
</dbReference>
<reference evidence="14" key="1">
    <citation type="submission" date="2022-07" db="EMBL/GenBank/DDBJ databases">
        <title>Genome sequencing of Photobacterium atrarenae GJH2-4.</title>
        <authorList>
            <person name="Park S.-J."/>
        </authorList>
    </citation>
    <scope>NUCLEOTIDE SEQUENCE</scope>
    <source>
        <strain evidence="14">GJH2-4</strain>
    </source>
</reference>
<evidence type="ECO:0000256" key="10">
    <source>
        <dbReference type="ARBA" id="ARBA00023304"/>
    </source>
</evidence>
<keyword evidence="9 12" id="KW-0456">Lyase</keyword>
<evidence type="ECO:0000256" key="11">
    <source>
        <dbReference type="ARBA" id="ARBA00025527"/>
    </source>
</evidence>
<evidence type="ECO:0000256" key="5">
    <source>
        <dbReference type="ARBA" id="ARBA00022605"/>
    </source>
</evidence>